<dbReference type="PANTHER" id="PTHR30419">
    <property type="entry name" value="HTH-TYPE TRANSCRIPTIONAL REGULATOR YBHD"/>
    <property type="match status" value="1"/>
</dbReference>
<accession>A0A6L7AC51</accession>
<keyword evidence="3" id="KW-0238">DNA-binding</keyword>
<dbReference type="InterPro" id="IPR005119">
    <property type="entry name" value="LysR_subst-bd"/>
</dbReference>
<dbReference type="Pfam" id="PF03466">
    <property type="entry name" value="LysR_substrate"/>
    <property type="match status" value="1"/>
</dbReference>
<dbReference type="PRINTS" id="PR00039">
    <property type="entry name" value="HTHLYSR"/>
</dbReference>
<dbReference type="InterPro" id="IPR000847">
    <property type="entry name" value="LysR_HTH_N"/>
</dbReference>
<organism evidence="6 7">
    <name type="scientific">Leuconostoc lactis</name>
    <dbReference type="NCBI Taxonomy" id="1246"/>
    <lineage>
        <taxon>Bacteria</taxon>
        <taxon>Bacillati</taxon>
        <taxon>Bacillota</taxon>
        <taxon>Bacilli</taxon>
        <taxon>Lactobacillales</taxon>
        <taxon>Lactobacillaceae</taxon>
        <taxon>Leuconostoc</taxon>
    </lineage>
</organism>
<protein>
    <submittedName>
        <fullName evidence="6">LysR family transcriptional regulator</fullName>
    </submittedName>
</protein>
<dbReference type="Gene3D" id="1.10.10.10">
    <property type="entry name" value="Winged helix-like DNA-binding domain superfamily/Winged helix DNA-binding domain"/>
    <property type="match status" value="1"/>
</dbReference>
<dbReference type="InterPro" id="IPR036388">
    <property type="entry name" value="WH-like_DNA-bd_sf"/>
</dbReference>
<dbReference type="GO" id="GO:0003700">
    <property type="term" value="F:DNA-binding transcription factor activity"/>
    <property type="evidence" value="ECO:0007669"/>
    <property type="project" value="InterPro"/>
</dbReference>
<evidence type="ECO:0000256" key="2">
    <source>
        <dbReference type="ARBA" id="ARBA00023015"/>
    </source>
</evidence>
<evidence type="ECO:0000256" key="1">
    <source>
        <dbReference type="ARBA" id="ARBA00009437"/>
    </source>
</evidence>
<dbReference type="InterPro" id="IPR050950">
    <property type="entry name" value="HTH-type_LysR_regulators"/>
</dbReference>
<dbReference type="Gene3D" id="3.40.190.290">
    <property type="match status" value="1"/>
</dbReference>
<comment type="similarity">
    <text evidence="1">Belongs to the LysR transcriptional regulatory family.</text>
</comment>
<evidence type="ECO:0000259" key="5">
    <source>
        <dbReference type="PROSITE" id="PS50931"/>
    </source>
</evidence>
<comment type="caution">
    <text evidence="6">The sequence shown here is derived from an EMBL/GenBank/DDBJ whole genome shotgun (WGS) entry which is preliminary data.</text>
</comment>
<keyword evidence="2" id="KW-0805">Transcription regulation</keyword>
<proteinExistence type="inferred from homology"/>
<evidence type="ECO:0000256" key="3">
    <source>
        <dbReference type="ARBA" id="ARBA00023125"/>
    </source>
</evidence>
<sequence length="296" mass="33033">MQINDLKYYDALYHEKSFTKVAKKFKVSQPSISSAIKRLETYFQAKLVIRGHATADLKFTLAGEQLYQHAASILNELDSAHQEITHLQSRTTTIGLPPILKHAYFAKIVLATKAFDRQYNIDHMHIYEAGSNGLTQSLINGDIDLALLGSLGQATNDKLQVFPFATAPFYIYMAKTNPLAQQQTGIYFKDLKDQLFVSFDASFIHVQAMKQLAKAAGIRPKTFLKTNDVSFLMSLVAENIGVALLTNIVTPTDPNIVAIPLLDDNQPTFSANVAFRKNHNLTTEETLLIRILSQQA</sequence>
<dbReference type="PROSITE" id="PS50931">
    <property type="entry name" value="HTH_LYSR"/>
    <property type="match status" value="1"/>
</dbReference>
<dbReference type="SUPFAM" id="SSF53850">
    <property type="entry name" value="Periplasmic binding protein-like II"/>
    <property type="match status" value="1"/>
</dbReference>
<keyword evidence="4" id="KW-0804">Transcription</keyword>
<dbReference type="InterPro" id="IPR036390">
    <property type="entry name" value="WH_DNA-bd_sf"/>
</dbReference>
<dbReference type="GO" id="GO:0005829">
    <property type="term" value="C:cytosol"/>
    <property type="evidence" value="ECO:0007669"/>
    <property type="project" value="TreeGrafter"/>
</dbReference>
<dbReference type="GO" id="GO:0003677">
    <property type="term" value="F:DNA binding"/>
    <property type="evidence" value="ECO:0007669"/>
    <property type="project" value="UniProtKB-KW"/>
</dbReference>
<dbReference type="RefSeq" id="WP_029509346.1">
    <property type="nucleotide sequence ID" value="NZ_BJMJ01000017.1"/>
</dbReference>
<gene>
    <name evidence="6" type="ORF">GQS40_05050</name>
</gene>
<dbReference type="SUPFAM" id="SSF46785">
    <property type="entry name" value="Winged helix' DNA-binding domain"/>
    <property type="match status" value="1"/>
</dbReference>
<evidence type="ECO:0000313" key="7">
    <source>
        <dbReference type="Proteomes" id="UP000478636"/>
    </source>
</evidence>
<reference evidence="6 7" key="1">
    <citation type="submission" date="2019-12" db="EMBL/GenBank/DDBJ databases">
        <title>Complete genome sequence of Leuconostoc lactis strain AVN1 provides insights into metabolic potential.</title>
        <authorList>
            <person name="Besrour N."/>
            <person name="Najjari A."/>
            <person name="Fhoula I."/>
            <person name="Jaballah S."/>
            <person name="Klibi N."/>
            <person name="Ouzari H.I."/>
        </authorList>
    </citation>
    <scope>NUCLEOTIDE SEQUENCE [LARGE SCALE GENOMIC DNA]</scope>
    <source>
        <strain evidence="6 7">AVN1</strain>
    </source>
</reference>
<dbReference type="Proteomes" id="UP000478636">
    <property type="component" value="Unassembled WGS sequence"/>
</dbReference>
<dbReference type="EMBL" id="WSZI01000013">
    <property type="protein sequence ID" value="MWN21043.1"/>
    <property type="molecule type" value="Genomic_DNA"/>
</dbReference>
<dbReference type="AlphaFoldDB" id="A0A6L7AC51"/>
<evidence type="ECO:0000313" key="6">
    <source>
        <dbReference type="EMBL" id="MWN21043.1"/>
    </source>
</evidence>
<dbReference type="Pfam" id="PF00126">
    <property type="entry name" value="HTH_1"/>
    <property type="match status" value="1"/>
</dbReference>
<name>A0A6L7AC51_LEULA</name>
<evidence type="ECO:0000256" key="4">
    <source>
        <dbReference type="ARBA" id="ARBA00023163"/>
    </source>
</evidence>
<feature type="domain" description="HTH lysR-type" evidence="5">
    <location>
        <begin position="1"/>
        <end position="60"/>
    </location>
</feature>